<evidence type="ECO:0000313" key="2">
    <source>
        <dbReference type="Proteomes" id="UP000015106"/>
    </source>
</evidence>
<dbReference type="AlphaFoldDB" id="A0A8R7QMN0"/>
<evidence type="ECO:0000313" key="1">
    <source>
        <dbReference type="EnsemblPlants" id="TuG1812G0600001704.01.T01.cds425198"/>
    </source>
</evidence>
<proteinExistence type="predicted"/>
<sequence>MLLGVHRNAGAWWHYEAWSGAYGRSGAAWWNTCRGEQEA</sequence>
<reference evidence="1" key="2">
    <citation type="submission" date="2018-03" db="EMBL/GenBank/DDBJ databases">
        <title>The Triticum urartu genome reveals the dynamic nature of wheat genome evolution.</title>
        <authorList>
            <person name="Ling H."/>
            <person name="Ma B."/>
            <person name="Shi X."/>
            <person name="Liu H."/>
            <person name="Dong L."/>
            <person name="Sun H."/>
            <person name="Cao Y."/>
            <person name="Gao Q."/>
            <person name="Zheng S."/>
            <person name="Li Y."/>
            <person name="Yu Y."/>
            <person name="Du H."/>
            <person name="Qi M."/>
            <person name="Li Y."/>
            <person name="Yu H."/>
            <person name="Cui Y."/>
            <person name="Wang N."/>
            <person name="Chen C."/>
            <person name="Wu H."/>
            <person name="Zhao Y."/>
            <person name="Zhang J."/>
            <person name="Li Y."/>
            <person name="Zhou W."/>
            <person name="Zhang B."/>
            <person name="Hu W."/>
            <person name="Eijk M."/>
            <person name="Tang J."/>
            <person name="Witsenboer H."/>
            <person name="Zhao S."/>
            <person name="Li Z."/>
            <person name="Zhang A."/>
            <person name="Wang D."/>
            <person name="Liang C."/>
        </authorList>
    </citation>
    <scope>NUCLEOTIDE SEQUENCE [LARGE SCALE GENOMIC DNA]</scope>
    <source>
        <strain evidence="1">cv. G1812</strain>
    </source>
</reference>
<name>A0A8R7QMN0_TRIUA</name>
<dbReference type="Gramene" id="TuG1812G0600001704.01.T01">
    <property type="protein sequence ID" value="TuG1812G0600001704.01.T01.cds425198"/>
    <property type="gene ID" value="TuG1812G0600001704.01"/>
</dbReference>
<protein>
    <submittedName>
        <fullName evidence="1">Uncharacterized protein</fullName>
    </submittedName>
</protein>
<dbReference type="Proteomes" id="UP000015106">
    <property type="component" value="Chromosome 6"/>
</dbReference>
<keyword evidence="2" id="KW-1185">Reference proteome</keyword>
<reference evidence="1" key="3">
    <citation type="submission" date="2022-06" db="UniProtKB">
        <authorList>
            <consortium name="EnsemblPlants"/>
        </authorList>
    </citation>
    <scope>IDENTIFICATION</scope>
</reference>
<reference evidence="2" key="1">
    <citation type="journal article" date="2013" name="Nature">
        <title>Draft genome of the wheat A-genome progenitor Triticum urartu.</title>
        <authorList>
            <person name="Ling H.Q."/>
            <person name="Zhao S."/>
            <person name="Liu D."/>
            <person name="Wang J."/>
            <person name="Sun H."/>
            <person name="Zhang C."/>
            <person name="Fan H."/>
            <person name="Li D."/>
            <person name="Dong L."/>
            <person name="Tao Y."/>
            <person name="Gao C."/>
            <person name="Wu H."/>
            <person name="Li Y."/>
            <person name="Cui Y."/>
            <person name="Guo X."/>
            <person name="Zheng S."/>
            <person name="Wang B."/>
            <person name="Yu K."/>
            <person name="Liang Q."/>
            <person name="Yang W."/>
            <person name="Lou X."/>
            <person name="Chen J."/>
            <person name="Feng M."/>
            <person name="Jian J."/>
            <person name="Zhang X."/>
            <person name="Luo G."/>
            <person name="Jiang Y."/>
            <person name="Liu J."/>
            <person name="Wang Z."/>
            <person name="Sha Y."/>
            <person name="Zhang B."/>
            <person name="Wu H."/>
            <person name="Tang D."/>
            <person name="Shen Q."/>
            <person name="Xue P."/>
            <person name="Zou S."/>
            <person name="Wang X."/>
            <person name="Liu X."/>
            <person name="Wang F."/>
            <person name="Yang Y."/>
            <person name="An X."/>
            <person name="Dong Z."/>
            <person name="Zhang K."/>
            <person name="Zhang X."/>
            <person name="Luo M.C."/>
            <person name="Dvorak J."/>
            <person name="Tong Y."/>
            <person name="Wang J."/>
            <person name="Yang H."/>
            <person name="Li Z."/>
            <person name="Wang D."/>
            <person name="Zhang A."/>
            <person name="Wang J."/>
        </authorList>
    </citation>
    <scope>NUCLEOTIDE SEQUENCE</scope>
    <source>
        <strain evidence="2">cv. G1812</strain>
    </source>
</reference>
<dbReference type="EnsemblPlants" id="TuG1812G0600001704.01.T01">
    <property type="protein sequence ID" value="TuG1812G0600001704.01.T01.cds425198"/>
    <property type="gene ID" value="TuG1812G0600001704.01"/>
</dbReference>
<accession>A0A8R7QMN0</accession>
<organism evidence="1 2">
    <name type="scientific">Triticum urartu</name>
    <name type="common">Red wild einkorn</name>
    <name type="synonym">Crithodium urartu</name>
    <dbReference type="NCBI Taxonomy" id="4572"/>
    <lineage>
        <taxon>Eukaryota</taxon>
        <taxon>Viridiplantae</taxon>
        <taxon>Streptophyta</taxon>
        <taxon>Embryophyta</taxon>
        <taxon>Tracheophyta</taxon>
        <taxon>Spermatophyta</taxon>
        <taxon>Magnoliopsida</taxon>
        <taxon>Liliopsida</taxon>
        <taxon>Poales</taxon>
        <taxon>Poaceae</taxon>
        <taxon>BOP clade</taxon>
        <taxon>Pooideae</taxon>
        <taxon>Triticodae</taxon>
        <taxon>Triticeae</taxon>
        <taxon>Triticinae</taxon>
        <taxon>Triticum</taxon>
    </lineage>
</organism>